<reference evidence="8 9" key="1">
    <citation type="submission" date="2019-02" db="EMBL/GenBank/DDBJ databases">
        <title>Genome sequencing of the rare red list fungi Hericium alpestre (H. flagellum).</title>
        <authorList>
            <person name="Buettner E."/>
            <person name="Kellner H."/>
        </authorList>
    </citation>
    <scope>NUCLEOTIDE SEQUENCE [LARGE SCALE GENOMIC DNA]</scope>
    <source>
        <strain evidence="8 9">DSM 108284</strain>
    </source>
</reference>
<dbReference type="PANTHER" id="PTHR43791:SF49">
    <property type="entry name" value="TRANSPORTER, PUTATIVE (AFU_ORTHOLOGUE AFUA_4G04250)-RELATED"/>
    <property type="match status" value="1"/>
</dbReference>
<sequence>MSDLMVQAKHRLAEVIEPKTPTGSPILIKSDMEKGPSEVDTEEGYGSEYTIDKEAERRLVRRLDLRIIPLTMLIYLLCFLDRSNIGNAKVLNADTGNSLAQTLGISNQQYLNALMVFVVSYCVFETPSNYMLKKFKPSRWLALLMFAWGVMTLCLGAVSNFGSLVAVRFLLGAFEAGLFPGMVYFLTFWYTARERASGSPLSSRVRHSQAPSGGNAGFAEEAQDDDLYA</sequence>
<comment type="caution">
    <text evidence="8">The sequence shown here is derived from an EMBL/GenBank/DDBJ whole genome shotgun (WGS) entry which is preliminary data.</text>
</comment>
<comment type="subcellular location">
    <subcellularLocation>
        <location evidence="1">Membrane</location>
        <topology evidence="1">Multi-pass membrane protein</topology>
    </subcellularLocation>
</comment>
<dbReference type="GO" id="GO:0016020">
    <property type="term" value="C:membrane"/>
    <property type="evidence" value="ECO:0007669"/>
    <property type="project" value="UniProtKB-SubCell"/>
</dbReference>
<dbReference type="Proteomes" id="UP000298061">
    <property type="component" value="Unassembled WGS sequence"/>
</dbReference>
<keyword evidence="4 7" id="KW-1133">Transmembrane helix</keyword>
<dbReference type="Pfam" id="PF07690">
    <property type="entry name" value="MFS_1"/>
    <property type="match status" value="1"/>
</dbReference>
<evidence type="ECO:0000256" key="3">
    <source>
        <dbReference type="ARBA" id="ARBA00022692"/>
    </source>
</evidence>
<evidence type="ECO:0008006" key="10">
    <source>
        <dbReference type="Google" id="ProtNLM"/>
    </source>
</evidence>
<evidence type="ECO:0000256" key="1">
    <source>
        <dbReference type="ARBA" id="ARBA00004141"/>
    </source>
</evidence>
<evidence type="ECO:0000313" key="9">
    <source>
        <dbReference type="Proteomes" id="UP000298061"/>
    </source>
</evidence>
<feature type="transmembrane region" description="Helical" evidence="7">
    <location>
        <begin position="140"/>
        <end position="159"/>
    </location>
</feature>
<feature type="region of interest" description="Disordered" evidence="6">
    <location>
        <begin position="201"/>
        <end position="229"/>
    </location>
</feature>
<dbReference type="PANTHER" id="PTHR43791">
    <property type="entry name" value="PERMEASE-RELATED"/>
    <property type="match status" value="1"/>
</dbReference>
<evidence type="ECO:0000256" key="4">
    <source>
        <dbReference type="ARBA" id="ARBA00022989"/>
    </source>
</evidence>
<dbReference type="InterPro" id="IPR011701">
    <property type="entry name" value="MFS"/>
</dbReference>
<evidence type="ECO:0000256" key="7">
    <source>
        <dbReference type="SAM" id="Phobius"/>
    </source>
</evidence>
<gene>
    <name evidence="8" type="ORF">EWM64_g2820</name>
</gene>
<dbReference type="EMBL" id="SFCI01000240">
    <property type="protein sequence ID" value="TFY81187.1"/>
    <property type="molecule type" value="Genomic_DNA"/>
</dbReference>
<evidence type="ECO:0000256" key="5">
    <source>
        <dbReference type="ARBA" id="ARBA00023136"/>
    </source>
</evidence>
<evidence type="ECO:0000313" key="8">
    <source>
        <dbReference type="EMBL" id="TFY81187.1"/>
    </source>
</evidence>
<proteinExistence type="predicted"/>
<name>A0A4Z0A4D7_9AGAM</name>
<dbReference type="AlphaFoldDB" id="A0A4Z0A4D7"/>
<dbReference type="STRING" id="135208.A0A4Z0A4D7"/>
<keyword evidence="2" id="KW-0813">Transport</keyword>
<dbReference type="InterPro" id="IPR036259">
    <property type="entry name" value="MFS_trans_sf"/>
</dbReference>
<dbReference type="SUPFAM" id="SSF103473">
    <property type="entry name" value="MFS general substrate transporter"/>
    <property type="match status" value="1"/>
</dbReference>
<accession>A0A4Z0A4D7</accession>
<feature type="transmembrane region" description="Helical" evidence="7">
    <location>
        <begin position="165"/>
        <end position="190"/>
    </location>
</feature>
<protein>
    <recommendedName>
        <fullName evidence="10">Major facilitator superfamily (MFS) profile domain-containing protein</fullName>
    </recommendedName>
</protein>
<keyword evidence="3 7" id="KW-0812">Transmembrane</keyword>
<dbReference type="Gene3D" id="1.20.1250.20">
    <property type="entry name" value="MFS general substrate transporter like domains"/>
    <property type="match status" value="1"/>
</dbReference>
<dbReference type="GO" id="GO:0022857">
    <property type="term" value="F:transmembrane transporter activity"/>
    <property type="evidence" value="ECO:0007669"/>
    <property type="project" value="InterPro"/>
</dbReference>
<evidence type="ECO:0000256" key="6">
    <source>
        <dbReference type="SAM" id="MobiDB-lite"/>
    </source>
</evidence>
<organism evidence="8 9">
    <name type="scientific">Hericium alpestre</name>
    <dbReference type="NCBI Taxonomy" id="135208"/>
    <lineage>
        <taxon>Eukaryota</taxon>
        <taxon>Fungi</taxon>
        <taxon>Dikarya</taxon>
        <taxon>Basidiomycota</taxon>
        <taxon>Agaricomycotina</taxon>
        <taxon>Agaricomycetes</taxon>
        <taxon>Russulales</taxon>
        <taxon>Hericiaceae</taxon>
        <taxon>Hericium</taxon>
    </lineage>
</organism>
<dbReference type="OrthoDB" id="3639251at2759"/>
<keyword evidence="5 7" id="KW-0472">Membrane</keyword>
<keyword evidence="9" id="KW-1185">Reference proteome</keyword>
<evidence type="ECO:0000256" key="2">
    <source>
        <dbReference type="ARBA" id="ARBA00022448"/>
    </source>
</evidence>